<dbReference type="EMBL" id="JH793087">
    <property type="protein sequence ID" value="ELQ37909.1"/>
    <property type="molecule type" value="Genomic_DNA"/>
</dbReference>
<dbReference type="AlphaFoldDB" id="A0AA97PKI1"/>
<proteinExistence type="predicted"/>
<feature type="signal peptide" evidence="1">
    <location>
        <begin position="1"/>
        <end position="18"/>
    </location>
</feature>
<evidence type="ECO:0000256" key="1">
    <source>
        <dbReference type="SAM" id="SignalP"/>
    </source>
</evidence>
<dbReference type="Proteomes" id="UP000011086">
    <property type="component" value="Unassembled WGS sequence"/>
</dbReference>
<name>A0AA97PKI1_PYRO3</name>
<keyword evidence="1" id="KW-0732">Signal</keyword>
<evidence type="ECO:0000313" key="2">
    <source>
        <dbReference type="EMBL" id="ELQ37909.1"/>
    </source>
</evidence>
<feature type="chain" id="PRO_5041739539" evidence="1">
    <location>
        <begin position="19"/>
        <end position="199"/>
    </location>
</feature>
<organism evidence="2">
    <name type="scientific">Pyricularia oryzae (strain Y34)</name>
    <name type="common">Rice blast fungus</name>
    <name type="synonym">Magnaporthe oryzae</name>
    <dbReference type="NCBI Taxonomy" id="1143189"/>
    <lineage>
        <taxon>Eukaryota</taxon>
        <taxon>Fungi</taxon>
        <taxon>Dikarya</taxon>
        <taxon>Ascomycota</taxon>
        <taxon>Pezizomycotina</taxon>
        <taxon>Sordariomycetes</taxon>
        <taxon>Sordariomycetidae</taxon>
        <taxon>Magnaporthales</taxon>
        <taxon>Pyriculariaceae</taxon>
        <taxon>Pyricularia</taxon>
    </lineage>
</organism>
<reference evidence="2" key="1">
    <citation type="journal article" date="2012" name="PLoS Genet.">
        <title>Comparative analysis of the genomes of two field isolates of the rice blast fungus Magnaporthe oryzae.</title>
        <authorList>
            <person name="Xue M."/>
            <person name="Yang J."/>
            <person name="Li Z."/>
            <person name="Hu S."/>
            <person name="Yao N."/>
            <person name="Dean R.A."/>
            <person name="Zhao W."/>
            <person name="Shen M."/>
            <person name="Zhang H."/>
            <person name="Li C."/>
            <person name="Liu L."/>
            <person name="Cao L."/>
            <person name="Xu X."/>
            <person name="Xing Y."/>
            <person name="Hsiang T."/>
            <person name="Zhang Z."/>
            <person name="Xu J.R."/>
            <person name="Peng Y.L."/>
        </authorList>
    </citation>
    <scope>NUCLEOTIDE SEQUENCE</scope>
    <source>
        <strain evidence="2">Y34</strain>
    </source>
</reference>
<sequence>MQFSIISIITLLATVASAAPVVEDVQVMRTVDARDTSVSAGSKLVARQGSNDLSALDIFASGSCNNYQTTVFVSIPGGGPGSSNGKCFTLGSNASVRTTFLRGSCTSTVRLPRVWAPASLATGSPSRLTTALKRFDTRPREKRGEQQKSGFSGVSVKKAIYRLARRSLQGGGQIPPIVRKRGVVTAQFGGYMTTSHPEH</sequence>
<protein>
    <submittedName>
        <fullName evidence="2">Uncharacterized protein</fullName>
    </submittedName>
</protein>
<gene>
    <name evidence="2" type="ORF">OOU_Y34scaffold00567g56</name>
</gene>
<accession>A0AA97PKI1</accession>